<sequence>MRVIHKSFGDFGTNCYIVTKNDSSLVIDPGDGAKEWVLQNAKNLKAILCTHGHFDHIFDAGKLKDELEIPVYINKFDAFMCESDIFGYMKSTFTPDVLVEDDENFNIDDFFIKFHHFPGHTPGCSMIEIDDTMFSGDFLFKGSIGRWDFPFSDKNEMLKSLGKCKNLKGNFTLYPGHGESSTLKVEQNNIDYWIDIVKNS</sequence>
<accession>A0A0M5MEQ1</accession>
<dbReference type="GeneID" id="28662964"/>
<dbReference type="SUPFAM" id="SSF56281">
    <property type="entry name" value="Metallo-hydrolase/oxidoreductase"/>
    <property type="match status" value="1"/>
</dbReference>
<gene>
    <name evidence="6" type="ORF">CCON33237_1288</name>
</gene>
<dbReference type="Proteomes" id="UP000066049">
    <property type="component" value="Chromosome"/>
</dbReference>
<dbReference type="GO" id="GO:0046872">
    <property type="term" value="F:metal ion binding"/>
    <property type="evidence" value="ECO:0007669"/>
    <property type="project" value="UniProtKB-KW"/>
</dbReference>
<dbReference type="KEGG" id="ccoc:CCON33237_1288"/>
<dbReference type="InterPro" id="IPR051453">
    <property type="entry name" value="MBL_Glyoxalase_II"/>
</dbReference>
<evidence type="ECO:0000256" key="2">
    <source>
        <dbReference type="ARBA" id="ARBA00022723"/>
    </source>
</evidence>
<feature type="domain" description="Metallo-beta-lactamase" evidence="5">
    <location>
        <begin position="12"/>
        <end position="177"/>
    </location>
</feature>
<dbReference type="GO" id="GO:0016787">
    <property type="term" value="F:hydrolase activity"/>
    <property type="evidence" value="ECO:0007669"/>
    <property type="project" value="UniProtKB-KW"/>
</dbReference>
<reference evidence="7" key="1">
    <citation type="submission" date="2015-08" db="EMBL/GenBank/DDBJ databases">
        <title>Comparative genomics of the Campylobacter concisus group.</title>
        <authorList>
            <person name="Miller W.G."/>
            <person name="Yee E."/>
            <person name="Chapman M.H."/>
            <person name="Huynh S."/>
            <person name="Bono J.L."/>
            <person name="On S.L.W."/>
            <person name="St Leger J."/>
            <person name="Foster G."/>
            <person name="Parker C.T."/>
        </authorList>
    </citation>
    <scope>NUCLEOTIDE SEQUENCE [LARGE SCALE GENOMIC DNA]</scope>
    <source>
        <strain evidence="7">ATCC 33237</strain>
    </source>
</reference>
<keyword evidence="4" id="KW-0862">Zinc</keyword>
<protein>
    <submittedName>
        <fullName evidence="6">Metallo-beta-lactamase family protein</fullName>
    </submittedName>
</protein>
<organism evidence="6 7">
    <name type="scientific">Campylobacter concisus</name>
    <dbReference type="NCBI Taxonomy" id="199"/>
    <lineage>
        <taxon>Bacteria</taxon>
        <taxon>Pseudomonadati</taxon>
        <taxon>Campylobacterota</taxon>
        <taxon>Epsilonproteobacteria</taxon>
        <taxon>Campylobacterales</taxon>
        <taxon>Campylobacteraceae</taxon>
        <taxon>Campylobacter</taxon>
    </lineage>
</organism>
<keyword evidence="2" id="KW-0479">Metal-binding</keyword>
<dbReference type="Gene3D" id="3.60.15.10">
    <property type="entry name" value="Ribonuclease Z/Hydroxyacylglutathione hydrolase-like"/>
    <property type="match status" value="1"/>
</dbReference>
<dbReference type="RefSeq" id="WP_054196904.1">
    <property type="nucleotide sequence ID" value="NZ_CABMKQ010000012.1"/>
</dbReference>
<dbReference type="InterPro" id="IPR036866">
    <property type="entry name" value="RibonucZ/Hydroxyglut_hydro"/>
</dbReference>
<evidence type="ECO:0000256" key="3">
    <source>
        <dbReference type="ARBA" id="ARBA00022801"/>
    </source>
</evidence>
<keyword evidence="3" id="KW-0378">Hydrolase</keyword>
<dbReference type="PANTHER" id="PTHR46233:SF3">
    <property type="entry name" value="HYDROXYACYLGLUTATHIONE HYDROLASE GLOC"/>
    <property type="match status" value="1"/>
</dbReference>
<evidence type="ECO:0000313" key="6">
    <source>
        <dbReference type="EMBL" id="ALF47950.1"/>
    </source>
</evidence>
<dbReference type="PANTHER" id="PTHR46233">
    <property type="entry name" value="HYDROXYACYLGLUTATHIONE HYDROLASE GLOC"/>
    <property type="match status" value="1"/>
</dbReference>
<evidence type="ECO:0000256" key="1">
    <source>
        <dbReference type="ARBA" id="ARBA00001947"/>
    </source>
</evidence>
<dbReference type="AlphaFoldDB" id="A0A0M5MEQ1"/>
<proteinExistence type="predicted"/>
<name>A0A0M5MEQ1_9BACT</name>
<dbReference type="CDD" id="cd06262">
    <property type="entry name" value="metallo-hydrolase-like_MBL-fold"/>
    <property type="match status" value="1"/>
</dbReference>
<dbReference type="InterPro" id="IPR001279">
    <property type="entry name" value="Metallo-B-lactamas"/>
</dbReference>
<evidence type="ECO:0000313" key="7">
    <source>
        <dbReference type="Proteomes" id="UP000066049"/>
    </source>
</evidence>
<comment type="cofactor">
    <cofactor evidence="1">
        <name>Zn(2+)</name>
        <dbReference type="ChEBI" id="CHEBI:29105"/>
    </cofactor>
</comment>
<dbReference type="SMART" id="SM00849">
    <property type="entry name" value="Lactamase_B"/>
    <property type="match status" value="1"/>
</dbReference>
<dbReference type="Pfam" id="PF00753">
    <property type="entry name" value="Lactamase_B"/>
    <property type="match status" value="1"/>
</dbReference>
<evidence type="ECO:0000259" key="5">
    <source>
        <dbReference type="SMART" id="SM00849"/>
    </source>
</evidence>
<dbReference type="EMBL" id="CP012541">
    <property type="protein sequence ID" value="ALF47950.1"/>
    <property type="molecule type" value="Genomic_DNA"/>
</dbReference>
<evidence type="ECO:0000256" key="4">
    <source>
        <dbReference type="ARBA" id="ARBA00022833"/>
    </source>
</evidence>
<dbReference type="PATRIC" id="fig|199.248.peg.1328"/>